<dbReference type="CDD" id="cd02440">
    <property type="entry name" value="AdoMet_MTases"/>
    <property type="match status" value="1"/>
</dbReference>
<comment type="similarity">
    <text evidence="1">Belongs to the methyltransferase superfamily.</text>
</comment>
<evidence type="ECO:0000256" key="3">
    <source>
        <dbReference type="ARBA" id="ARBA00022679"/>
    </source>
</evidence>
<feature type="domain" description="Methyltransferase type 11" evidence="4">
    <location>
        <begin position="171"/>
        <end position="230"/>
    </location>
</feature>
<protein>
    <recommendedName>
        <fullName evidence="4">Methyltransferase type 11 domain-containing protein</fullName>
    </recommendedName>
</protein>
<dbReference type="InterPro" id="IPR051419">
    <property type="entry name" value="Lys/N-term_MeTrsfase_sf"/>
</dbReference>
<dbReference type="Proteomes" id="UP001530293">
    <property type="component" value="Unassembled WGS sequence"/>
</dbReference>
<keyword evidence="2" id="KW-0489">Methyltransferase</keyword>
<name>A0ABD3MMU3_9STRA</name>
<dbReference type="InterPro" id="IPR029063">
    <property type="entry name" value="SAM-dependent_MTases_sf"/>
</dbReference>
<gene>
    <name evidence="5" type="ORF">ACHAWU_009015</name>
</gene>
<dbReference type="AlphaFoldDB" id="A0ABD3MMU3"/>
<dbReference type="EMBL" id="JALLBG020000146">
    <property type="protein sequence ID" value="KAL3761850.1"/>
    <property type="molecule type" value="Genomic_DNA"/>
</dbReference>
<evidence type="ECO:0000313" key="5">
    <source>
        <dbReference type="EMBL" id="KAL3761850.1"/>
    </source>
</evidence>
<dbReference type="PANTHER" id="PTHR12176">
    <property type="entry name" value="SAM-DEPENDENT METHYLTRANSFERASE SUPERFAMILY PROTEIN"/>
    <property type="match status" value="1"/>
</dbReference>
<evidence type="ECO:0000256" key="1">
    <source>
        <dbReference type="ARBA" id="ARBA00008361"/>
    </source>
</evidence>
<dbReference type="GO" id="GO:0008168">
    <property type="term" value="F:methyltransferase activity"/>
    <property type="evidence" value="ECO:0007669"/>
    <property type="project" value="UniProtKB-KW"/>
</dbReference>
<comment type="caution">
    <text evidence="5">The sequence shown here is derived from an EMBL/GenBank/DDBJ whole genome shotgun (WGS) entry which is preliminary data.</text>
</comment>
<reference evidence="5 6" key="1">
    <citation type="submission" date="2024-10" db="EMBL/GenBank/DDBJ databases">
        <title>Updated reference genomes for cyclostephanoid diatoms.</title>
        <authorList>
            <person name="Roberts W.R."/>
            <person name="Alverson A.J."/>
        </authorList>
    </citation>
    <scope>NUCLEOTIDE SEQUENCE [LARGE SCALE GENOMIC DNA]</scope>
    <source>
        <strain evidence="5 6">AJA232-27</strain>
    </source>
</reference>
<sequence>MASYGKKSYWNERYARETEPCDWIVNDYSIFQQLFSPRILNHVASPPGGEIFIRHLNALPGYQQYISPVDGEANEKDWKQRESQEFPSSDTCRVLHIGCGNSQLGEYMLQSGFTDIVNVDYSEVVIKMMQEKYNDDYFEELSSCIQRKGLLSDTPKLESRDDGSSLSATRTQPMPKMTFQVGDITEGLGYPDESFDLIICKKTLDVILCSVGSTTNAKSMMAECFRLLNKEHGVLMILSSAKPEDRAYYFEQDPWSGVENIKLPSIDDGFDQRKSHERKRIDSYAYILYKQSSRFQVDVDSGLGMID</sequence>
<dbReference type="Gene3D" id="3.40.50.150">
    <property type="entry name" value="Vaccinia Virus protein VP39"/>
    <property type="match status" value="1"/>
</dbReference>
<organism evidence="5 6">
    <name type="scientific">Discostella pseudostelligera</name>
    <dbReference type="NCBI Taxonomy" id="259834"/>
    <lineage>
        <taxon>Eukaryota</taxon>
        <taxon>Sar</taxon>
        <taxon>Stramenopiles</taxon>
        <taxon>Ochrophyta</taxon>
        <taxon>Bacillariophyta</taxon>
        <taxon>Coscinodiscophyceae</taxon>
        <taxon>Thalassiosirophycidae</taxon>
        <taxon>Stephanodiscales</taxon>
        <taxon>Stephanodiscaceae</taxon>
        <taxon>Discostella</taxon>
    </lineage>
</organism>
<evidence type="ECO:0000259" key="4">
    <source>
        <dbReference type="Pfam" id="PF08241"/>
    </source>
</evidence>
<evidence type="ECO:0000256" key="2">
    <source>
        <dbReference type="ARBA" id="ARBA00022603"/>
    </source>
</evidence>
<accession>A0ABD3MMU3</accession>
<dbReference type="PANTHER" id="PTHR12176:SF79">
    <property type="entry name" value="METHYLTRANSFERASE TYPE 11 DOMAIN-CONTAINING PROTEIN"/>
    <property type="match status" value="1"/>
</dbReference>
<dbReference type="GO" id="GO:0032259">
    <property type="term" value="P:methylation"/>
    <property type="evidence" value="ECO:0007669"/>
    <property type="project" value="UniProtKB-KW"/>
</dbReference>
<keyword evidence="6" id="KW-1185">Reference proteome</keyword>
<dbReference type="InterPro" id="IPR013216">
    <property type="entry name" value="Methyltransf_11"/>
</dbReference>
<evidence type="ECO:0000313" key="6">
    <source>
        <dbReference type="Proteomes" id="UP001530293"/>
    </source>
</evidence>
<dbReference type="Pfam" id="PF08241">
    <property type="entry name" value="Methyltransf_11"/>
    <property type="match status" value="1"/>
</dbReference>
<dbReference type="SUPFAM" id="SSF53335">
    <property type="entry name" value="S-adenosyl-L-methionine-dependent methyltransferases"/>
    <property type="match status" value="1"/>
</dbReference>
<keyword evidence="3" id="KW-0808">Transferase</keyword>
<proteinExistence type="inferred from homology"/>